<dbReference type="Pfam" id="PF15892">
    <property type="entry name" value="BNR_4"/>
    <property type="match status" value="1"/>
</dbReference>
<name>A0A1R3RA58_ASPC5</name>
<dbReference type="OMA" id="FECRIGR"/>
<protein>
    <recommendedName>
        <fullName evidence="3">Dockerin type 1</fullName>
    </recommendedName>
</protein>
<keyword evidence="2" id="KW-1185">Reference proteome</keyword>
<evidence type="ECO:0000313" key="1">
    <source>
        <dbReference type="EMBL" id="OOF91368.1"/>
    </source>
</evidence>
<accession>A0A1R3RA58</accession>
<dbReference type="EMBL" id="KV907511">
    <property type="protein sequence ID" value="OOF91368.1"/>
    <property type="molecule type" value="Genomic_DNA"/>
</dbReference>
<dbReference type="VEuPathDB" id="FungiDB:ASPCADRAFT_177361"/>
<sequence>MALLSTTALGDDPNTTHRLNACAYQQSAITTFDNVQYVAFYTSHEESEGRRVTIARHDLKGTSSVWQYLTFEDYEQTTDDGHNTISIGICAGDGTIHVSFDHHCDMLKYRISQPGLANDLNRSSWTAKSFSSILGHLPGCDGLVDVTYPRFIPAGKQMYFECRVGKAGAGSDILYCYNPDTAKFAYLGTYLVGKQCNPYPNGLSYHLPTSCLHVTWTNRHFIDYEGANDGASTAHKAQAGPNGPENNEGLYHAYSRDNGITWYNSSHQPVAILSSHPGTGLNSQDGRLRAKDIPRNSGIMNQEAQYVDVHGGVHVLNRENINGNETWMHYHCSPSSDQWVSFALPGIYPTPTGPRGKIVHSEKLDAVFFILPSNTEHGLVITRRSMNDTEKGLNVVWRGIGYTGEPLLDEEAFAQFGILSLLILKDIEGGKRKVVVLQFDLSALA</sequence>
<organism evidence="1 2">
    <name type="scientific">Aspergillus carbonarius (strain ITEM 5010)</name>
    <dbReference type="NCBI Taxonomy" id="602072"/>
    <lineage>
        <taxon>Eukaryota</taxon>
        <taxon>Fungi</taxon>
        <taxon>Dikarya</taxon>
        <taxon>Ascomycota</taxon>
        <taxon>Pezizomycotina</taxon>
        <taxon>Eurotiomycetes</taxon>
        <taxon>Eurotiomycetidae</taxon>
        <taxon>Eurotiales</taxon>
        <taxon>Aspergillaceae</taxon>
        <taxon>Aspergillus</taxon>
        <taxon>Aspergillus subgen. Circumdati</taxon>
    </lineage>
</organism>
<dbReference type="Proteomes" id="UP000188318">
    <property type="component" value="Unassembled WGS sequence"/>
</dbReference>
<gene>
    <name evidence="1" type="ORF">ASPCADRAFT_177361</name>
</gene>
<dbReference type="OrthoDB" id="9978204at2759"/>
<proteinExistence type="predicted"/>
<dbReference type="AlphaFoldDB" id="A0A1R3RA58"/>
<reference evidence="2" key="1">
    <citation type="journal article" date="2017" name="Genome Biol.">
        <title>Comparative genomics reveals high biological diversity and specific adaptations in the industrially and medically important fungal genus Aspergillus.</title>
        <authorList>
            <person name="de Vries R.P."/>
            <person name="Riley R."/>
            <person name="Wiebenga A."/>
            <person name="Aguilar-Osorio G."/>
            <person name="Amillis S."/>
            <person name="Uchima C.A."/>
            <person name="Anderluh G."/>
            <person name="Asadollahi M."/>
            <person name="Askin M."/>
            <person name="Barry K."/>
            <person name="Battaglia E."/>
            <person name="Bayram O."/>
            <person name="Benocci T."/>
            <person name="Braus-Stromeyer S.A."/>
            <person name="Caldana C."/>
            <person name="Canovas D."/>
            <person name="Cerqueira G.C."/>
            <person name="Chen F."/>
            <person name="Chen W."/>
            <person name="Choi C."/>
            <person name="Clum A."/>
            <person name="Dos Santos R.A."/>
            <person name="Damasio A.R."/>
            <person name="Diallinas G."/>
            <person name="Emri T."/>
            <person name="Fekete E."/>
            <person name="Flipphi M."/>
            <person name="Freyberg S."/>
            <person name="Gallo A."/>
            <person name="Gournas C."/>
            <person name="Habgood R."/>
            <person name="Hainaut M."/>
            <person name="Harispe M.L."/>
            <person name="Henrissat B."/>
            <person name="Hilden K.S."/>
            <person name="Hope R."/>
            <person name="Hossain A."/>
            <person name="Karabika E."/>
            <person name="Karaffa L."/>
            <person name="Karanyi Z."/>
            <person name="Krasevec N."/>
            <person name="Kuo A."/>
            <person name="Kusch H."/>
            <person name="LaButti K."/>
            <person name="Lagendijk E.L."/>
            <person name="Lapidus A."/>
            <person name="Levasseur A."/>
            <person name="Lindquist E."/>
            <person name="Lipzen A."/>
            <person name="Logrieco A.F."/>
            <person name="MacCabe A."/>
            <person name="Maekelae M.R."/>
            <person name="Malavazi I."/>
            <person name="Melin P."/>
            <person name="Meyer V."/>
            <person name="Mielnichuk N."/>
            <person name="Miskei M."/>
            <person name="Molnar A.P."/>
            <person name="Mule G."/>
            <person name="Ngan C.Y."/>
            <person name="Orejas M."/>
            <person name="Orosz E."/>
            <person name="Ouedraogo J.P."/>
            <person name="Overkamp K.M."/>
            <person name="Park H.-S."/>
            <person name="Perrone G."/>
            <person name="Piumi F."/>
            <person name="Punt P.J."/>
            <person name="Ram A.F."/>
            <person name="Ramon A."/>
            <person name="Rauscher S."/>
            <person name="Record E."/>
            <person name="Riano-Pachon D.M."/>
            <person name="Robert V."/>
            <person name="Roehrig J."/>
            <person name="Ruller R."/>
            <person name="Salamov A."/>
            <person name="Salih N.S."/>
            <person name="Samson R.A."/>
            <person name="Sandor E."/>
            <person name="Sanguinetti M."/>
            <person name="Schuetze T."/>
            <person name="Sepcic K."/>
            <person name="Shelest E."/>
            <person name="Sherlock G."/>
            <person name="Sophianopoulou V."/>
            <person name="Squina F.M."/>
            <person name="Sun H."/>
            <person name="Susca A."/>
            <person name="Todd R.B."/>
            <person name="Tsang A."/>
            <person name="Unkles S.E."/>
            <person name="van de Wiele N."/>
            <person name="van Rossen-Uffink D."/>
            <person name="Oliveira J.V."/>
            <person name="Vesth T.C."/>
            <person name="Visser J."/>
            <person name="Yu J.-H."/>
            <person name="Zhou M."/>
            <person name="Andersen M.R."/>
            <person name="Archer D.B."/>
            <person name="Baker S.E."/>
            <person name="Benoit I."/>
            <person name="Brakhage A.A."/>
            <person name="Braus G.H."/>
            <person name="Fischer R."/>
            <person name="Frisvad J.C."/>
            <person name="Goldman G.H."/>
            <person name="Houbraken J."/>
            <person name="Oakley B."/>
            <person name="Pocsi I."/>
            <person name="Scazzocchio C."/>
            <person name="Seiboth B."/>
            <person name="vanKuyk P.A."/>
            <person name="Wortman J."/>
            <person name="Dyer P.S."/>
            <person name="Grigoriev I.V."/>
        </authorList>
    </citation>
    <scope>NUCLEOTIDE SEQUENCE [LARGE SCALE GENOMIC DNA]</scope>
    <source>
        <strain evidence="2">ITEM 5010</strain>
    </source>
</reference>
<evidence type="ECO:0000313" key="2">
    <source>
        <dbReference type="Proteomes" id="UP000188318"/>
    </source>
</evidence>
<evidence type="ECO:0008006" key="3">
    <source>
        <dbReference type="Google" id="ProtNLM"/>
    </source>
</evidence>